<keyword evidence="2" id="KW-1185">Reference proteome</keyword>
<dbReference type="InterPro" id="IPR036259">
    <property type="entry name" value="MFS_trans_sf"/>
</dbReference>
<name>A0ABQ8HV39_9ROSI</name>
<proteinExistence type="predicted"/>
<accession>A0ABQ8HV39</accession>
<comment type="caution">
    <text evidence="1">The sequence shown here is derived from an EMBL/GenBank/DDBJ whole genome shotgun (WGS) entry which is preliminary data.</text>
</comment>
<reference evidence="1 2" key="1">
    <citation type="submission" date="2021-02" db="EMBL/GenBank/DDBJ databases">
        <title>Plant Genome Project.</title>
        <authorList>
            <person name="Zhang R.-G."/>
        </authorList>
    </citation>
    <scope>NUCLEOTIDE SEQUENCE [LARGE SCALE GENOMIC DNA]</scope>
    <source>
        <tissue evidence="1">Leaves</tissue>
    </source>
</reference>
<dbReference type="Proteomes" id="UP000827721">
    <property type="component" value="Unassembled WGS sequence"/>
</dbReference>
<dbReference type="EMBL" id="JAFEMO010000007">
    <property type="protein sequence ID" value="KAH7568235.1"/>
    <property type="molecule type" value="Genomic_DNA"/>
</dbReference>
<evidence type="ECO:0008006" key="3">
    <source>
        <dbReference type="Google" id="ProtNLM"/>
    </source>
</evidence>
<organism evidence="1 2">
    <name type="scientific">Xanthoceras sorbifolium</name>
    <dbReference type="NCBI Taxonomy" id="99658"/>
    <lineage>
        <taxon>Eukaryota</taxon>
        <taxon>Viridiplantae</taxon>
        <taxon>Streptophyta</taxon>
        <taxon>Embryophyta</taxon>
        <taxon>Tracheophyta</taxon>
        <taxon>Spermatophyta</taxon>
        <taxon>Magnoliopsida</taxon>
        <taxon>eudicotyledons</taxon>
        <taxon>Gunneridae</taxon>
        <taxon>Pentapetalae</taxon>
        <taxon>rosids</taxon>
        <taxon>malvids</taxon>
        <taxon>Sapindales</taxon>
        <taxon>Sapindaceae</taxon>
        <taxon>Xanthoceroideae</taxon>
        <taxon>Xanthoceras</taxon>
    </lineage>
</organism>
<evidence type="ECO:0000313" key="2">
    <source>
        <dbReference type="Proteomes" id="UP000827721"/>
    </source>
</evidence>
<evidence type="ECO:0000313" key="1">
    <source>
        <dbReference type="EMBL" id="KAH7568235.1"/>
    </source>
</evidence>
<sequence length="107" mass="11570">MTTMDFNNRASGNITDKHVRPYGYGSLAISNLSDAETPLLEGHTVVAKVVVDGCIDYRHLPSIAFTAENVNAWSGTSMILPLVGAFVAESFLGHYSVSRDKQGLKLL</sequence>
<dbReference type="Gene3D" id="1.20.1250.20">
    <property type="entry name" value="MFS general substrate transporter like domains"/>
    <property type="match status" value="1"/>
</dbReference>
<protein>
    <recommendedName>
        <fullName evidence="3">Peptidase S8/S53 domain-containing protein</fullName>
    </recommendedName>
</protein>
<gene>
    <name evidence="1" type="ORF">JRO89_XS07G0264500</name>
</gene>